<evidence type="ECO:0000256" key="1">
    <source>
        <dbReference type="SAM" id="MobiDB-lite"/>
    </source>
</evidence>
<comment type="caution">
    <text evidence="2">The sequence shown here is derived from an EMBL/GenBank/DDBJ whole genome shotgun (WGS) entry which is preliminary data.</text>
</comment>
<organism evidence="2 3">
    <name type="scientific">Kribbella jejuensis</name>
    <dbReference type="NCBI Taxonomy" id="236068"/>
    <lineage>
        <taxon>Bacteria</taxon>
        <taxon>Bacillati</taxon>
        <taxon>Actinomycetota</taxon>
        <taxon>Actinomycetes</taxon>
        <taxon>Propionibacteriales</taxon>
        <taxon>Kribbellaceae</taxon>
        <taxon>Kribbella</taxon>
    </lineage>
</organism>
<reference evidence="2 3" key="1">
    <citation type="submission" date="2019-06" db="EMBL/GenBank/DDBJ databases">
        <title>Sequencing the genomes of 1000 actinobacteria strains.</title>
        <authorList>
            <person name="Klenk H.-P."/>
        </authorList>
    </citation>
    <scope>NUCLEOTIDE SEQUENCE [LARGE SCALE GENOMIC DNA]</scope>
    <source>
        <strain evidence="2 3">DSM 17305</strain>
    </source>
</reference>
<sequence>MATEHPETRPDQVVEEKIETLRRLFADAPEVGKKALDRVLSRLASDASSAPPPPVQSAGRIGSRLGKVSELTIIDSAWEGWPGIRSPEAKDYLAKYQVSAEGWYVANDLTVAETRRLRRIGEAVDEFLDKIGD</sequence>
<keyword evidence="3" id="KW-1185">Reference proteome</keyword>
<name>A0A542DT01_9ACTN</name>
<protein>
    <submittedName>
        <fullName evidence="2">Uncharacterized protein</fullName>
    </submittedName>
</protein>
<proteinExistence type="predicted"/>
<accession>A0A542DT01</accession>
<dbReference type="RefSeq" id="WP_141860357.1">
    <property type="nucleotide sequence ID" value="NZ_BAAAKA010000014.1"/>
</dbReference>
<gene>
    <name evidence="2" type="ORF">FB475_5878</name>
</gene>
<dbReference type="AlphaFoldDB" id="A0A542DT01"/>
<feature type="region of interest" description="Disordered" evidence="1">
    <location>
        <begin position="43"/>
        <end position="62"/>
    </location>
</feature>
<evidence type="ECO:0000313" key="3">
    <source>
        <dbReference type="Proteomes" id="UP000316298"/>
    </source>
</evidence>
<evidence type="ECO:0000313" key="2">
    <source>
        <dbReference type="EMBL" id="TQJ06223.1"/>
    </source>
</evidence>
<dbReference type="EMBL" id="VFMM01000003">
    <property type="protein sequence ID" value="TQJ06223.1"/>
    <property type="molecule type" value="Genomic_DNA"/>
</dbReference>
<dbReference type="Proteomes" id="UP000316298">
    <property type="component" value="Unassembled WGS sequence"/>
</dbReference>
<dbReference type="OrthoDB" id="116741at2"/>